<name>W7ENY7_BIPV3</name>
<accession>W7ENY7</accession>
<dbReference type="EMBL" id="KI968695">
    <property type="protein sequence ID" value="EUN32088.1"/>
    <property type="molecule type" value="Genomic_DNA"/>
</dbReference>
<dbReference type="RefSeq" id="XP_014561717.1">
    <property type="nucleotide sequence ID" value="XM_014706231.1"/>
</dbReference>
<evidence type="ECO:0000256" key="1">
    <source>
        <dbReference type="SAM" id="MobiDB-lite"/>
    </source>
</evidence>
<feature type="region of interest" description="Disordered" evidence="1">
    <location>
        <begin position="1"/>
        <end position="22"/>
    </location>
</feature>
<dbReference type="GeneID" id="26258347"/>
<sequence length="53" mass="6170">LENILSLRRGKHRTLRHGESRRDQAQKASLTLSSLLFRSYLLAIARLFNFVLC</sequence>
<dbReference type="AlphaFoldDB" id="W7ENY7"/>
<keyword evidence="3" id="KW-1185">Reference proteome</keyword>
<proteinExistence type="predicted"/>
<dbReference type="Proteomes" id="UP000054337">
    <property type="component" value="Unassembled WGS sequence"/>
</dbReference>
<dbReference type="HOGENOM" id="CLU_3074115_0_0_1"/>
<evidence type="ECO:0000313" key="2">
    <source>
        <dbReference type="EMBL" id="EUN32088.1"/>
    </source>
</evidence>
<protein>
    <submittedName>
        <fullName evidence="2">Uncharacterized protein</fullName>
    </submittedName>
</protein>
<evidence type="ECO:0000313" key="3">
    <source>
        <dbReference type="Proteomes" id="UP000054337"/>
    </source>
</evidence>
<gene>
    <name evidence="2" type="ORF">COCVIDRAFT_85734</name>
</gene>
<feature type="non-terminal residue" evidence="2">
    <location>
        <position position="1"/>
    </location>
</feature>
<organism evidence="2 3">
    <name type="scientific">Bipolaris victoriae (strain FI3)</name>
    <name type="common">Victoria blight of oats agent</name>
    <name type="synonym">Cochliobolus victoriae</name>
    <dbReference type="NCBI Taxonomy" id="930091"/>
    <lineage>
        <taxon>Eukaryota</taxon>
        <taxon>Fungi</taxon>
        <taxon>Dikarya</taxon>
        <taxon>Ascomycota</taxon>
        <taxon>Pezizomycotina</taxon>
        <taxon>Dothideomycetes</taxon>
        <taxon>Pleosporomycetidae</taxon>
        <taxon>Pleosporales</taxon>
        <taxon>Pleosporineae</taxon>
        <taxon>Pleosporaceae</taxon>
        <taxon>Bipolaris</taxon>
    </lineage>
</organism>
<reference evidence="2 3" key="1">
    <citation type="journal article" date="2013" name="PLoS Genet.">
        <title>Comparative genome structure, secondary metabolite, and effector coding capacity across Cochliobolus pathogens.</title>
        <authorList>
            <person name="Condon B.J."/>
            <person name="Leng Y."/>
            <person name="Wu D."/>
            <person name="Bushley K.E."/>
            <person name="Ohm R.A."/>
            <person name="Otillar R."/>
            <person name="Martin J."/>
            <person name="Schackwitz W."/>
            <person name="Grimwood J."/>
            <person name="MohdZainudin N."/>
            <person name="Xue C."/>
            <person name="Wang R."/>
            <person name="Manning V.A."/>
            <person name="Dhillon B."/>
            <person name="Tu Z.J."/>
            <person name="Steffenson B.J."/>
            <person name="Salamov A."/>
            <person name="Sun H."/>
            <person name="Lowry S."/>
            <person name="LaButti K."/>
            <person name="Han J."/>
            <person name="Copeland A."/>
            <person name="Lindquist E."/>
            <person name="Barry K."/>
            <person name="Schmutz J."/>
            <person name="Baker S.E."/>
            <person name="Ciuffetti L.M."/>
            <person name="Grigoriev I.V."/>
            <person name="Zhong S."/>
            <person name="Turgeon B.G."/>
        </authorList>
    </citation>
    <scope>NUCLEOTIDE SEQUENCE [LARGE SCALE GENOMIC DNA]</scope>
    <source>
        <strain evidence="2 3">FI3</strain>
    </source>
</reference>